<proteinExistence type="predicted"/>
<organism evidence="3 4">
    <name type="scientific">Acidicapsa dinghuensis</name>
    <dbReference type="NCBI Taxonomy" id="2218256"/>
    <lineage>
        <taxon>Bacteria</taxon>
        <taxon>Pseudomonadati</taxon>
        <taxon>Acidobacteriota</taxon>
        <taxon>Terriglobia</taxon>
        <taxon>Terriglobales</taxon>
        <taxon>Acidobacteriaceae</taxon>
        <taxon>Acidicapsa</taxon>
    </lineage>
</organism>
<dbReference type="Proteomes" id="UP001596091">
    <property type="component" value="Unassembled WGS sequence"/>
</dbReference>
<sequence length="293" mass="30215">MRHKKFAGLLTATLIFSTVIALSPQATHAQSTSPSSAGNGQGQGQGQGQGRMRGGFGGGRGVIGTVTEVAADHYTIKTETGDLYTVHFSANTRIMKQVGGGFRRGGQGSGQSSGQGSGQGGGQGAGEAGGDQPQAPRQPPQMLKSTDIKIGDVITTGGEVDASAKSVGAVFIMQMSPEQVARMKQMQADWGKTWLAGKVTGIQDTIITIEGTMDHQPHAIVVDENTSFRERRDSITLADIKPGEELRAEGALKNGAFTATTVAAMQPGNGQGQGGQGQGRTRNRDGGAAPNPQ</sequence>
<feature type="chain" id="PRO_5045417907" description="DUF5666 domain-containing protein" evidence="2">
    <location>
        <begin position="30"/>
        <end position="293"/>
    </location>
</feature>
<feature type="region of interest" description="Disordered" evidence="1">
    <location>
        <begin position="263"/>
        <end position="293"/>
    </location>
</feature>
<feature type="compositionally biased region" description="Polar residues" evidence="1">
    <location>
        <begin position="27"/>
        <end position="37"/>
    </location>
</feature>
<reference evidence="4" key="1">
    <citation type="journal article" date="2019" name="Int. J. Syst. Evol. Microbiol.">
        <title>The Global Catalogue of Microorganisms (GCM) 10K type strain sequencing project: providing services to taxonomists for standard genome sequencing and annotation.</title>
        <authorList>
            <consortium name="The Broad Institute Genomics Platform"/>
            <consortium name="The Broad Institute Genome Sequencing Center for Infectious Disease"/>
            <person name="Wu L."/>
            <person name="Ma J."/>
        </authorList>
    </citation>
    <scope>NUCLEOTIDE SEQUENCE [LARGE SCALE GENOMIC DNA]</scope>
    <source>
        <strain evidence="4">JCM 4087</strain>
    </source>
</reference>
<name>A0ABW1EIR6_9BACT</name>
<evidence type="ECO:0000313" key="3">
    <source>
        <dbReference type="EMBL" id="MFC5862858.1"/>
    </source>
</evidence>
<evidence type="ECO:0000256" key="2">
    <source>
        <dbReference type="SAM" id="SignalP"/>
    </source>
</evidence>
<evidence type="ECO:0000256" key="1">
    <source>
        <dbReference type="SAM" id="MobiDB-lite"/>
    </source>
</evidence>
<keyword evidence="2" id="KW-0732">Signal</keyword>
<gene>
    <name evidence="3" type="ORF">ACFPT7_11190</name>
</gene>
<feature type="signal peptide" evidence="2">
    <location>
        <begin position="1"/>
        <end position="29"/>
    </location>
</feature>
<feature type="region of interest" description="Disordered" evidence="1">
    <location>
        <begin position="98"/>
        <end position="145"/>
    </location>
</feature>
<feature type="region of interest" description="Disordered" evidence="1">
    <location>
        <begin position="27"/>
        <end position="59"/>
    </location>
</feature>
<keyword evidence="4" id="KW-1185">Reference proteome</keyword>
<dbReference type="EMBL" id="JBHSPH010000002">
    <property type="protein sequence ID" value="MFC5862858.1"/>
    <property type="molecule type" value="Genomic_DNA"/>
</dbReference>
<comment type="caution">
    <text evidence="3">The sequence shown here is derived from an EMBL/GenBank/DDBJ whole genome shotgun (WGS) entry which is preliminary data.</text>
</comment>
<dbReference type="RefSeq" id="WP_263336851.1">
    <property type="nucleotide sequence ID" value="NZ_JAGSYH010000003.1"/>
</dbReference>
<feature type="compositionally biased region" description="Gly residues" evidence="1">
    <location>
        <begin position="269"/>
        <end position="278"/>
    </location>
</feature>
<protein>
    <recommendedName>
        <fullName evidence="5">DUF5666 domain-containing protein</fullName>
    </recommendedName>
</protein>
<accession>A0ABW1EIR6</accession>
<feature type="compositionally biased region" description="Gly residues" evidence="1">
    <location>
        <begin position="39"/>
        <end position="59"/>
    </location>
</feature>
<evidence type="ECO:0000313" key="4">
    <source>
        <dbReference type="Proteomes" id="UP001596091"/>
    </source>
</evidence>
<evidence type="ECO:0008006" key="5">
    <source>
        <dbReference type="Google" id="ProtNLM"/>
    </source>
</evidence>
<feature type="compositionally biased region" description="Gly residues" evidence="1">
    <location>
        <begin position="98"/>
        <end position="129"/>
    </location>
</feature>